<proteinExistence type="inferred from homology"/>
<organism evidence="3">
    <name type="scientific">bioreactor metagenome</name>
    <dbReference type="NCBI Taxonomy" id="1076179"/>
    <lineage>
        <taxon>unclassified sequences</taxon>
        <taxon>metagenomes</taxon>
        <taxon>ecological metagenomes</taxon>
    </lineage>
</organism>
<dbReference type="NCBIfam" id="TIGR02227">
    <property type="entry name" value="sigpep_I_bact"/>
    <property type="match status" value="1"/>
</dbReference>
<dbReference type="AlphaFoldDB" id="A0A645IHA1"/>
<evidence type="ECO:0000256" key="1">
    <source>
        <dbReference type="ARBA" id="ARBA00009370"/>
    </source>
</evidence>
<dbReference type="EC" id="3.4.21.89" evidence="3"/>
<dbReference type="EMBL" id="VSSQ01115060">
    <property type="protein sequence ID" value="MPN50671.1"/>
    <property type="molecule type" value="Genomic_DNA"/>
</dbReference>
<comment type="caution">
    <text evidence="3">The sequence shown here is derived from an EMBL/GenBank/DDBJ whole genome shotgun (WGS) entry which is preliminary data.</text>
</comment>
<sequence>MEQTLGVGDRVLASPLPYLFGAPARGDVVAFAHGSTWESRTLPPSADPAVRVARFVGGLTGIGPSSRAYTVKRVIGVGGDRVGCCDASGHVVVNGHAIDEPYVYQDIDFRPGQFDCSTTPRSPRCFPTVQVPPDELLLLGDHRSNSADSLTDCRTAAPAVDCAHFVHVEQVTGKVAAKAWPPGPIG</sequence>
<dbReference type="GO" id="GO:0016020">
    <property type="term" value="C:membrane"/>
    <property type="evidence" value="ECO:0007669"/>
    <property type="project" value="InterPro"/>
</dbReference>
<dbReference type="PRINTS" id="PR00727">
    <property type="entry name" value="LEADERPTASE"/>
</dbReference>
<dbReference type="Pfam" id="PF10502">
    <property type="entry name" value="Peptidase_S26"/>
    <property type="match status" value="1"/>
</dbReference>
<dbReference type="GO" id="GO:0006465">
    <property type="term" value="P:signal peptide processing"/>
    <property type="evidence" value="ECO:0007669"/>
    <property type="project" value="InterPro"/>
</dbReference>
<keyword evidence="3" id="KW-0378">Hydrolase</keyword>
<evidence type="ECO:0000259" key="2">
    <source>
        <dbReference type="Pfam" id="PF10502"/>
    </source>
</evidence>
<dbReference type="GO" id="GO:0004252">
    <property type="term" value="F:serine-type endopeptidase activity"/>
    <property type="evidence" value="ECO:0007669"/>
    <property type="project" value="InterPro"/>
</dbReference>
<reference evidence="3" key="1">
    <citation type="submission" date="2019-08" db="EMBL/GenBank/DDBJ databases">
        <authorList>
            <person name="Kucharzyk K."/>
            <person name="Murdoch R.W."/>
            <person name="Higgins S."/>
            <person name="Loffler F."/>
        </authorList>
    </citation>
    <scope>NUCLEOTIDE SEQUENCE</scope>
</reference>
<dbReference type="GO" id="GO:0009003">
    <property type="term" value="F:signal peptidase activity"/>
    <property type="evidence" value="ECO:0007669"/>
    <property type="project" value="UniProtKB-EC"/>
</dbReference>
<name>A0A645IHA1_9ZZZZ</name>
<dbReference type="SUPFAM" id="SSF51306">
    <property type="entry name" value="LexA/Signal peptidase"/>
    <property type="match status" value="1"/>
</dbReference>
<protein>
    <submittedName>
        <fullName evidence="3">Signal peptidase I</fullName>
        <ecNumber evidence="3">3.4.21.89</ecNumber>
    </submittedName>
</protein>
<dbReference type="CDD" id="cd06530">
    <property type="entry name" value="S26_SPase_I"/>
    <property type="match status" value="1"/>
</dbReference>
<accession>A0A645IHA1</accession>
<dbReference type="InterPro" id="IPR019533">
    <property type="entry name" value="Peptidase_S26"/>
</dbReference>
<dbReference type="PANTHER" id="PTHR43390">
    <property type="entry name" value="SIGNAL PEPTIDASE I"/>
    <property type="match status" value="1"/>
</dbReference>
<dbReference type="Gene3D" id="2.10.109.10">
    <property type="entry name" value="Umud Fragment, subunit A"/>
    <property type="match status" value="1"/>
</dbReference>
<evidence type="ECO:0000313" key="3">
    <source>
        <dbReference type="EMBL" id="MPN50671.1"/>
    </source>
</evidence>
<comment type="similarity">
    <text evidence="1">Belongs to the peptidase S26 family.</text>
</comment>
<dbReference type="InterPro" id="IPR036286">
    <property type="entry name" value="LexA/Signal_pep-like_sf"/>
</dbReference>
<dbReference type="InterPro" id="IPR000223">
    <property type="entry name" value="Pept_S26A_signal_pept_1"/>
</dbReference>
<gene>
    <name evidence="3" type="primary">lepB_4</name>
    <name evidence="3" type="ORF">SDC9_198303</name>
</gene>
<feature type="domain" description="Peptidase S26" evidence="2">
    <location>
        <begin position="1"/>
        <end position="180"/>
    </location>
</feature>
<dbReference type="PANTHER" id="PTHR43390:SF1">
    <property type="entry name" value="CHLOROPLAST PROCESSING PEPTIDASE"/>
    <property type="match status" value="1"/>
</dbReference>